<dbReference type="EMBL" id="KZ679127">
    <property type="protein sequence ID" value="PTB79998.1"/>
    <property type="molecule type" value="Genomic_DNA"/>
</dbReference>
<evidence type="ECO:0000256" key="1">
    <source>
        <dbReference type="SAM" id="MobiDB-lite"/>
    </source>
</evidence>
<dbReference type="AlphaFoldDB" id="A0A2T4CEN0"/>
<evidence type="ECO:0000313" key="2">
    <source>
        <dbReference type="EMBL" id="PTB79998.1"/>
    </source>
</evidence>
<name>A0A2T4CEN0_TRILO</name>
<dbReference type="Proteomes" id="UP000240760">
    <property type="component" value="Unassembled WGS sequence"/>
</dbReference>
<accession>A0A2T4CEN0</accession>
<feature type="compositionally biased region" description="Basic residues" evidence="1">
    <location>
        <begin position="115"/>
        <end position="124"/>
    </location>
</feature>
<proteinExistence type="predicted"/>
<protein>
    <submittedName>
        <fullName evidence="2">Uncharacterized protein</fullName>
    </submittedName>
</protein>
<evidence type="ECO:0000313" key="3">
    <source>
        <dbReference type="Proteomes" id="UP000240760"/>
    </source>
</evidence>
<keyword evidence="3" id="KW-1185">Reference proteome</keyword>
<gene>
    <name evidence="2" type="ORF">M440DRAFT_1108152</name>
</gene>
<sequence length="139" mass="15701">MNLGSFETLAARPLTCLIMTALSSVFAKYMYRPTPAKPYIQLSTCVPYTRARYSYMNASYCLSDMPRASRSNVAVLPSGASYRHNQRLSPPALPLRLFSFSSFPHPLCNSGHVMHKTGTNRRKEKGNGQRQEILKRRGR</sequence>
<organism evidence="2 3">
    <name type="scientific">Trichoderma longibrachiatum ATCC 18648</name>
    <dbReference type="NCBI Taxonomy" id="983965"/>
    <lineage>
        <taxon>Eukaryota</taxon>
        <taxon>Fungi</taxon>
        <taxon>Dikarya</taxon>
        <taxon>Ascomycota</taxon>
        <taxon>Pezizomycotina</taxon>
        <taxon>Sordariomycetes</taxon>
        <taxon>Hypocreomycetidae</taxon>
        <taxon>Hypocreales</taxon>
        <taxon>Hypocreaceae</taxon>
        <taxon>Trichoderma</taxon>
    </lineage>
</organism>
<reference evidence="2 3" key="1">
    <citation type="submission" date="2016-07" db="EMBL/GenBank/DDBJ databases">
        <title>Multiple horizontal gene transfer events from other fungi enriched the ability of initially mycotrophic Trichoderma (Ascomycota) to feed on dead plant biomass.</title>
        <authorList>
            <consortium name="DOE Joint Genome Institute"/>
            <person name="Aerts A."/>
            <person name="Atanasova L."/>
            <person name="Chenthamara K."/>
            <person name="Zhang J."/>
            <person name="Grujic M."/>
            <person name="Henrissat B."/>
            <person name="Kuo A."/>
            <person name="Salamov A."/>
            <person name="Lipzen A."/>
            <person name="Labutti K."/>
            <person name="Barry K."/>
            <person name="Miao Y."/>
            <person name="Rahimi M.J."/>
            <person name="Shen Q."/>
            <person name="Grigoriev I.V."/>
            <person name="Kubicek C.P."/>
            <person name="Druzhinina I.S."/>
        </authorList>
    </citation>
    <scope>NUCLEOTIDE SEQUENCE [LARGE SCALE GENOMIC DNA]</scope>
    <source>
        <strain evidence="2 3">ATCC 18648</strain>
    </source>
</reference>
<feature type="region of interest" description="Disordered" evidence="1">
    <location>
        <begin position="115"/>
        <end position="139"/>
    </location>
</feature>